<gene>
    <name evidence="3" type="ORF">IRJ18_13030</name>
</gene>
<dbReference type="Pfam" id="PF13584">
    <property type="entry name" value="BatD"/>
    <property type="match status" value="2"/>
</dbReference>
<keyword evidence="2" id="KW-0732">Signal</keyword>
<keyword evidence="1" id="KW-0472">Membrane</keyword>
<dbReference type="RefSeq" id="WP_194106763.1">
    <property type="nucleotide sequence ID" value="NZ_JADFFM010000002.1"/>
</dbReference>
<comment type="caution">
    <text evidence="3">The sequence shown here is derived from an EMBL/GenBank/DDBJ whole genome shotgun (WGS) entry which is preliminary data.</text>
</comment>
<reference evidence="3 4" key="1">
    <citation type="submission" date="2020-10" db="EMBL/GenBank/DDBJ databases">
        <title>Mucilaginibacter mali sp. nov., isolated from rhizosphere soil of apple orchard.</title>
        <authorList>
            <person name="Lee J.-S."/>
            <person name="Kim H.S."/>
            <person name="Kim J.-S."/>
        </authorList>
    </citation>
    <scope>NUCLEOTIDE SEQUENCE [LARGE SCALE GENOMIC DNA]</scope>
    <source>
        <strain evidence="3 4">KCTC 23157</strain>
    </source>
</reference>
<dbReference type="PANTHER" id="PTHR40940">
    <property type="entry name" value="PROTEIN BATD-RELATED"/>
    <property type="match status" value="1"/>
</dbReference>
<evidence type="ECO:0000313" key="3">
    <source>
        <dbReference type="EMBL" id="MBE9667288.1"/>
    </source>
</evidence>
<evidence type="ECO:0000313" key="4">
    <source>
        <dbReference type="Proteomes" id="UP000632774"/>
    </source>
</evidence>
<name>A0ABR9XJX8_9SPHI</name>
<dbReference type="Proteomes" id="UP000632774">
    <property type="component" value="Unassembled WGS sequence"/>
</dbReference>
<dbReference type="EMBL" id="JADFFM010000002">
    <property type="protein sequence ID" value="MBE9667288.1"/>
    <property type="molecule type" value="Genomic_DNA"/>
</dbReference>
<keyword evidence="4" id="KW-1185">Reference proteome</keyword>
<organism evidence="3 4">
    <name type="scientific">Mucilaginibacter boryungensis</name>
    <dbReference type="NCBI Taxonomy" id="768480"/>
    <lineage>
        <taxon>Bacteria</taxon>
        <taxon>Pseudomonadati</taxon>
        <taxon>Bacteroidota</taxon>
        <taxon>Sphingobacteriia</taxon>
        <taxon>Sphingobacteriales</taxon>
        <taxon>Sphingobacteriaceae</taxon>
        <taxon>Mucilaginibacter</taxon>
    </lineage>
</organism>
<sequence length="601" mass="66982">MNGRYYILSVLILWANLLLAQSASFTASVSSTQVAAGEQFQVDFTLNGNGERFQPPNFNGFQVLSGPNVSQSMTSINGNTSVSMGYSFILAAVKEGDYTIGPATIYVNGHILGTRPLKIHVVKGSPQQARRMRQQQQAIDQVPAADLSKAVFLRASVSKTKAYIGEQLNVTYRLYTRVGILQNQYDKLPELNGFWSQDLNEHKQPTAAVWRTEILNGTRYNVADIKETIVFPERSGDLTIDPFAMTLVVRVPAPAHDIMEEFFGNSFKDEKVKLKSPPIIVHVKDLPAAGKPVDFSGAVGTFTLSADLDKKALKANESLNYNVKITGVGNIMLVKNPTVGFPPDFEKYDPKVTDTLSKEGGKIHGSKLYNYLLIPRHEGNYTIDPIKFTYFNPATERYVTLTSKAFPVAVAKGDRQTNVSALATDKQDVKLLDKDIRYIKTSDFGLTEQGENFFGSVGYYLLLLLGPVLFVAAFYYRKWLQRHNSDIVKVKSRKASKIARKHLANAQAQLATKNKSGFYEALFKGIYGYLSDKLNIPYANLDKETIAEALRKRSVNETLITRLQDNLDLCDMARFAPVTGISEQEVFEKTKNTINDIEDEL</sequence>
<dbReference type="PANTHER" id="PTHR40940:SF2">
    <property type="entry name" value="BATD"/>
    <property type="match status" value="1"/>
</dbReference>
<evidence type="ECO:0000256" key="1">
    <source>
        <dbReference type="SAM" id="Phobius"/>
    </source>
</evidence>
<dbReference type="InterPro" id="IPR025738">
    <property type="entry name" value="BatD"/>
</dbReference>
<protein>
    <submittedName>
        <fullName evidence="3">Protein BatD</fullName>
    </submittedName>
</protein>
<keyword evidence="1" id="KW-1133">Transmembrane helix</keyword>
<feature type="transmembrane region" description="Helical" evidence="1">
    <location>
        <begin position="457"/>
        <end position="476"/>
    </location>
</feature>
<proteinExistence type="predicted"/>
<keyword evidence="1" id="KW-0812">Transmembrane</keyword>
<evidence type="ECO:0000256" key="2">
    <source>
        <dbReference type="SAM" id="SignalP"/>
    </source>
</evidence>
<feature type="chain" id="PRO_5045793835" evidence="2">
    <location>
        <begin position="21"/>
        <end position="601"/>
    </location>
</feature>
<feature type="signal peptide" evidence="2">
    <location>
        <begin position="1"/>
        <end position="20"/>
    </location>
</feature>
<accession>A0ABR9XJX8</accession>